<evidence type="ECO:0000313" key="3">
    <source>
        <dbReference type="Proteomes" id="UP000094626"/>
    </source>
</evidence>
<dbReference type="KEGG" id="nre:BES08_07165"/>
<dbReference type="AlphaFoldDB" id="A0A1D8A365"/>
<dbReference type="EMBL" id="CP017075">
    <property type="protein sequence ID" value="AOR76549.1"/>
    <property type="molecule type" value="Genomic_DNA"/>
</dbReference>
<name>A0A1D8A365_9SPHN</name>
<dbReference type="RefSeq" id="WP_069707960.1">
    <property type="nucleotide sequence ID" value="NZ_CP017075.1"/>
</dbReference>
<keyword evidence="3" id="KW-1185">Reference proteome</keyword>
<feature type="transmembrane region" description="Helical" evidence="1">
    <location>
        <begin position="46"/>
        <end position="67"/>
    </location>
</feature>
<keyword evidence="1" id="KW-1133">Transmembrane helix</keyword>
<sequence length="112" mass="12640">MSEDPSVAYQALNLARQNARDIEKHEDICAERYQGIHDAIDEIKGVLWKAGGGAFTVILGVLGFLLVQQLNANGKLHDENQSEIRRLQQQLNDERANRVIQVTPQKEVYVDN</sequence>
<reference evidence="3" key="1">
    <citation type="journal article" date="2017" name="J. Biotechnol.">
        <title>Complete genome sequence of Novosphingobium resinovorum SA1, a versatile xenobiotic-degrading bacterium capable of utilizing sulfanilic acid.</title>
        <authorList>
            <person name="Hegedus B."/>
            <person name="Kos P.B."/>
            <person name="Balint B."/>
            <person name="Maroti G."/>
            <person name="Gan H.M."/>
            <person name="Perei K."/>
            <person name="Rakhely G."/>
        </authorList>
    </citation>
    <scope>NUCLEOTIDE SEQUENCE [LARGE SCALE GENOMIC DNA]</scope>
    <source>
        <strain evidence="3">SA1</strain>
    </source>
</reference>
<dbReference type="OrthoDB" id="7173971at2"/>
<protein>
    <submittedName>
        <fullName evidence="2">Uncharacterized protein</fullName>
    </submittedName>
</protein>
<dbReference type="Proteomes" id="UP000094626">
    <property type="component" value="Chromosome"/>
</dbReference>
<accession>A0A1D8A365</accession>
<keyword evidence="1" id="KW-0812">Transmembrane</keyword>
<gene>
    <name evidence="2" type="ORF">BES08_07165</name>
</gene>
<proteinExistence type="predicted"/>
<evidence type="ECO:0000256" key="1">
    <source>
        <dbReference type="SAM" id="Phobius"/>
    </source>
</evidence>
<organism evidence="2 3">
    <name type="scientific">Novosphingobium resinovorum</name>
    <dbReference type="NCBI Taxonomy" id="158500"/>
    <lineage>
        <taxon>Bacteria</taxon>
        <taxon>Pseudomonadati</taxon>
        <taxon>Pseudomonadota</taxon>
        <taxon>Alphaproteobacteria</taxon>
        <taxon>Sphingomonadales</taxon>
        <taxon>Sphingomonadaceae</taxon>
        <taxon>Novosphingobium</taxon>
    </lineage>
</organism>
<evidence type="ECO:0000313" key="2">
    <source>
        <dbReference type="EMBL" id="AOR76549.1"/>
    </source>
</evidence>
<keyword evidence="1" id="KW-0472">Membrane</keyword>